<feature type="domain" description="HTH gntR-type" evidence="4">
    <location>
        <begin position="1"/>
        <end position="55"/>
    </location>
</feature>
<dbReference type="AlphaFoldDB" id="A0A645FBF8"/>
<comment type="caution">
    <text evidence="5">The sequence shown here is derived from an EMBL/GenBank/DDBJ whole genome shotgun (WGS) entry which is preliminary data.</text>
</comment>
<evidence type="ECO:0000256" key="1">
    <source>
        <dbReference type="ARBA" id="ARBA00023015"/>
    </source>
</evidence>
<keyword evidence="3" id="KW-0804">Transcription</keyword>
<dbReference type="PROSITE" id="PS50949">
    <property type="entry name" value="HTH_GNTR"/>
    <property type="match status" value="1"/>
</dbReference>
<dbReference type="SMART" id="SM00345">
    <property type="entry name" value="HTH_GNTR"/>
    <property type="match status" value="1"/>
</dbReference>
<dbReference type="CDD" id="cd07377">
    <property type="entry name" value="WHTH_GntR"/>
    <property type="match status" value="1"/>
</dbReference>
<dbReference type="Pfam" id="PF07729">
    <property type="entry name" value="FCD"/>
    <property type="match status" value="1"/>
</dbReference>
<dbReference type="InterPro" id="IPR036390">
    <property type="entry name" value="WH_DNA-bd_sf"/>
</dbReference>
<name>A0A645FBF8_9ZZZZ</name>
<keyword evidence="1" id="KW-0805">Transcription regulation</keyword>
<dbReference type="PANTHER" id="PTHR43537:SF24">
    <property type="entry name" value="GLUCONATE OPERON TRANSCRIPTIONAL REPRESSOR"/>
    <property type="match status" value="1"/>
</dbReference>
<dbReference type="SMART" id="SM00895">
    <property type="entry name" value="FCD"/>
    <property type="match status" value="1"/>
</dbReference>
<dbReference type="EMBL" id="VSSQ01057936">
    <property type="protein sequence ID" value="MPN11698.1"/>
    <property type="molecule type" value="Genomic_DNA"/>
</dbReference>
<dbReference type="PANTHER" id="PTHR43537">
    <property type="entry name" value="TRANSCRIPTIONAL REGULATOR, GNTR FAMILY"/>
    <property type="match status" value="1"/>
</dbReference>
<evidence type="ECO:0000259" key="4">
    <source>
        <dbReference type="PROSITE" id="PS50949"/>
    </source>
</evidence>
<dbReference type="SUPFAM" id="SSF48008">
    <property type="entry name" value="GntR ligand-binding domain-like"/>
    <property type="match status" value="1"/>
</dbReference>
<evidence type="ECO:0000313" key="5">
    <source>
        <dbReference type="EMBL" id="MPN11698.1"/>
    </source>
</evidence>
<dbReference type="InterPro" id="IPR011711">
    <property type="entry name" value="GntR_C"/>
</dbReference>
<evidence type="ECO:0000256" key="3">
    <source>
        <dbReference type="ARBA" id="ARBA00023163"/>
    </source>
</evidence>
<proteinExistence type="predicted"/>
<gene>
    <name evidence="5" type="primary">rspR_40</name>
    <name evidence="5" type="ORF">SDC9_159005</name>
</gene>
<organism evidence="5">
    <name type="scientific">bioreactor metagenome</name>
    <dbReference type="NCBI Taxonomy" id="1076179"/>
    <lineage>
        <taxon>unclassified sequences</taxon>
        <taxon>metagenomes</taxon>
        <taxon>ecological metagenomes</taxon>
    </lineage>
</organism>
<evidence type="ECO:0000256" key="2">
    <source>
        <dbReference type="ARBA" id="ARBA00023125"/>
    </source>
</evidence>
<dbReference type="Pfam" id="PF00392">
    <property type="entry name" value="GntR"/>
    <property type="match status" value="1"/>
</dbReference>
<dbReference type="Gene3D" id="1.10.10.10">
    <property type="entry name" value="Winged helix-like DNA-binding domain superfamily/Winged helix DNA-binding domain"/>
    <property type="match status" value="1"/>
</dbReference>
<keyword evidence="2" id="KW-0238">DNA-binding</keyword>
<accession>A0A645FBF8</accession>
<sequence length="198" mass="22169">MILRGELKSDQAISERYISQMLNVSTTPVKEAFRILQSEGLIYAIPRKGSYISPMSRENMEQITFIRSSLEGVAAYYAALKATDDEIACMTAILDKVGRLIAGNRPEDRERVSEGNTEFHQILRSASRNSYLLGLLENLRSIDKSIRTVNLNLPQVAPEQDHAEHLAILNALSTRNAALAEQAMISHIRRVAVFVLEK</sequence>
<dbReference type="Gene3D" id="1.20.120.530">
    <property type="entry name" value="GntR ligand-binding domain-like"/>
    <property type="match status" value="1"/>
</dbReference>
<dbReference type="SUPFAM" id="SSF46785">
    <property type="entry name" value="Winged helix' DNA-binding domain"/>
    <property type="match status" value="1"/>
</dbReference>
<protein>
    <submittedName>
        <fullName evidence="5">HTH-type transcriptional repressor RspR</fullName>
    </submittedName>
</protein>
<dbReference type="InterPro" id="IPR008920">
    <property type="entry name" value="TF_FadR/GntR_C"/>
</dbReference>
<dbReference type="InterPro" id="IPR000524">
    <property type="entry name" value="Tscrpt_reg_HTH_GntR"/>
</dbReference>
<reference evidence="5" key="1">
    <citation type="submission" date="2019-08" db="EMBL/GenBank/DDBJ databases">
        <authorList>
            <person name="Kucharzyk K."/>
            <person name="Murdoch R.W."/>
            <person name="Higgins S."/>
            <person name="Loffler F."/>
        </authorList>
    </citation>
    <scope>NUCLEOTIDE SEQUENCE</scope>
</reference>
<dbReference type="InterPro" id="IPR036388">
    <property type="entry name" value="WH-like_DNA-bd_sf"/>
</dbReference>
<dbReference type="GO" id="GO:0003700">
    <property type="term" value="F:DNA-binding transcription factor activity"/>
    <property type="evidence" value="ECO:0007669"/>
    <property type="project" value="InterPro"/>
</dbReference>
<dbReference type="GO" id="GO:0003677">
    <property type="term" value="F:DNA binding"/>
    <property type="evidence" value="ECO:0007669"/>
    <property type="project" value="UniProtKB-KW"/>
</dbReference>